<evidence type="ECO:0008006" key="3">
    <source>
        <dbReference type="Google" id="ProtNLM"/>
    </source>
</evidence>
<dbReference type="RefSeq" id="WP_149523705.1">
    <property type="nucleotide sequence ID" value="NZ_VTOU01000004.1"/>
</dbReference>
<name>A0A5D9C0I6_9SPHN</name>
<evidence type="ECO:0000313" key="2">
    <source>
        <dbReference type="Proteomes" id="UP000322077"/>
    </source>
</evidence>
<organism evidence="1 2">
    <name type="scientific">Sphingomonas montanisoli</name>
    <dbReference type="NCBI Taxonomy" id="2606412"/>
    <lineage>
        <taxon>Bacteria</taxon>
        <taxon>Pseudomonadati</taxon>
        <taxon>Pseudomonadota</taxon>
        <taxon>Alphaproteobacteria</taxon>
        <taxon>Sphingomonadales</taxon>
        <taxon>Sphingomonadaceae</taxon>
        <taxon>Sphingomonas</taxon>
    </lineage>
</organism>
<reference evidence="1 2" key="1">
    <citation type="submission" date="2019-08" db="EMBL/GenBank/DDBJ databases">
        <authorList>
            <person name="Wang G."/>
            <person name="Xu Z."/>
        </authorList>
    </citation>
    <scope>NUCLEOTIDE SEQUENCE [LARGE SCALE GENOMIC DNA]</scope>
    <source>
        <strain evidence="1 2">ZX</strain>
    </source>
</reference>
<sequence>MIAANYDLMKDIEARYREASGLGSRDHYSIFYGPLNKSPILMINANPGGSPANYQVVDVLNGQHEYIEGRNSGPTTRNGAEILTAAMGISTLDDIRKVQVLNRFFRRSPMRPSAANEAMYMQEAKPFLRELIQFIEPEVMIFGGDAGVGLFAKAHAAHMTGGAALMGPNGRSEAVYLREYKLVIPGYRPVVAFGIYHPSKLNGYFRANAIPMLKGRLSELGLV</sequence>
<comment type="caution">
    <text evidence="1">The sequence shown here is derived from an EMBL/GenBank/DDBJ whole genome shotgun (WGS) entry which is preliminary data.</text>
</comment>
<dbReference type="EMBL" id="VTOU01000004">
    <property type="protein sequence ID" value="TZG25166.1"/>
    <property type="molecule type" value="Genomic_DNA"/>
</dbReference>
<dbReference type="Proteomes" id="UP000322077">
    <property type="component" value="Unassembled WGS sequence"/>
</dbReference>
<keyword evidence="2" id="KW-1185">Reference proteome</keyword>
<accession>A0A5D9C0I6</accession>
<dbReference type="AlphaFoldDB" id="A0A5D9C0I6"/>
<proteinExistence type="predicted"/>
<evidence type="ECO:0000313" key="1">
    <source>
        <dbReference type="EMBL" id="TZG25166.1"/>
    </source>
</evidence>
<protein>
    <recommendedName>
        <fullName evidence="3">Uracil-DNA glycosylase-like domain-containing protein</fullName>
    </recommendedName>
</protein>
<gene>
    <name evidence="1" type="ORF">FYJ91_18115</name>
</gene>